<dbReference type="PANTHER" id="PTHR22893:SF91">
    <property type="entry name" value="NADPH DEHYDROGENASE 2-RELATED"/>
    <property type="match status" value="1"/>
</dbReference>
<dbReference type="GO" id="GO:0005829">
    <property type="term" value="C:cytosol"/>
    <property type="evidence" value="ECO:0007669"/>
    <property type="project" value="UniProtKB-ARBA"/>
</dbReference>
<dbReference type="AlphaFoldDB" id="L8JWX5"/>
<dbReference type="SUPFAM" id="SSF51395">
    <property type="entry name" value="FMN-linked oxidoreductases"/>
    <property type="match status" value="1"/>
</dbReference>
<dbReference type="InterPro" id="IPR001155">
    <property type="entry name" value="OxRdtase_FMN_N"/>
</dbReference>
<dbReference type="Proteomes" id="UP000011135">
    <property type="component" value="Unassembled WGS sequence"/>
</dbReference>
<protein>
    <submittedName>
        <fullName evidence="5">NADH:flavin oxidoreductase/NADH oxidase</fullName>
    </submittedName>
</protein>
<comment type="similarity">
    <text evidence="2">Belongs to the NADH:flavin oxidoreductase/NADH oxidase family.</text>
</comment>
<keyword evidence="3" id="KW-0560">Oxidoreductase</keyword>
<evidence type="ECO:0000313" key="6">
    <source>
        <dbReference type="Proteomes" id="UP000011135"/>
    </source>
</evidence>
<dbReference type="GO" id="GO:0016628">
    <property type="term" value="F:oxidoreductase activity, acting on the CH-CH group of donors, NAD or NADP as acceptor"/>
    <property type="evidence" value="ECO:0007669"/>
    <property type="project" value="UniProtKB-ARBA"/>
</dbReference>
<comment type="caution">
    <text evidence="5">The sequence shown here is derived from an EMBL/GenBank/DDBJ whole genome shotgun (WGS) entry which is preliminary data.</text>
</comment>
<dbReference type="PATRIC" id="fig|1237149.3.peg.357"/>
<accession>L8JWX5</accession>
<dbReference type="STRING" id="1237149.C900_02666"/>
<reference evidence="5 6" key="1">
    <citation type="submission" date="2012-12" db="EMBL/GenBank/DDBJ databases">
        <title>Genome assembly of Fulvivirga imtechensis AK7.</title>
        <authorList>
            <person name="Nupur N."/>
            <person name="Khatri I."/>
            <person name="Kumar R."/>
            <person name="Subramanian S."/>
            <person name="Pinnaka A."/>
        </authorList>
    </citation>
    <scope>NUCLEOTIDE SEQUENCE [LARGE SCALE GENOMIC DNA]</scope>
    <source>
        <strain evidence="5 6">AK7</strain>
    </source>
</reference>
<dbReference type="Pfam" id="PF00724">
    <property type="entry name" value="Oxidored_FMN"/>
    <property type="match status" value="1"/>
</dbReference>
<keyword evidence="6" id="KW-1185">Reference proteome</keyword>
<evidence type="ECO:0000256" key="3">
    <source>
        <dbReference type="ARBA" id="ARBA00023002"/>
    </source>
</evidence>
<feature type="domain" description="NADH:flavin oxidoreductase/NADH oxidase N-terminal" evidence="4">
    <location>
        <begin position="12"/>
        <end position="342"/>
    </location>
</feature>
<dbReference type="PANTHER" id="PTHR22893">
    <property type="entry name" value="NADH OXIDOREDUCTASE-RELATED"/>
    <property type="match status" value="1"/>
</dbReference>
<evidence type="ECO:0000256" key="1">
    <source>
        <dbReference type="ARBA" id="ARBA00001917"/>
    </source>
</evidence>
<dbReference type="InterPro" id="IPR045247">
    <property type="entry name" value="Oye-like"/>
</dbReference>
<organism evidence="5 6">
    <name type="scientific">Fulvivirga imtechensis AK7</name>
    <dbReference type="NCBI Taxonomy" id="1237149"/>
    <lineage>
        <taxon>Bacteria</taxon>
        <taxon>Pseudomonadati</taxon>
        <taxon>Bacteroidota</taxon>
        <taxon>Cytophagia</taxon>
        <taxon>Cytophagales</taxon>
        <taxon>Fulvivirgaceae</taxon>
        <taxon>Fulvivirga</taxon>
    </lineage>
</organism>
<name>L8JWX5_9BACT</name>
<sequence>MFKHHLSMSDNKLFSTYQLGKLQLKNRIVMAPMTRSRAKDNTPDEIVATYYSQRASAGLIITEGTSPSPNGLGYPRIPGIFNEAQIKGWKLVTGAVHKEGGKIFVQLMHTGRVGHQLNLPEGAEVVGPSAKVLSGEMYTDQEGPKSYTPARKMTTQDILQAVNEFAQAAKNAIEAGFDGVEIHGANGYLIEQFINPNVNDRDDEYGGSIENRSKFLLEVTQAVSQAIGADKVGVRLSPYGVFNDTGAFADVDETYVYIAGKLSDLDITYIHIVDHSSMGAPEVSSALKQRLRDAFKGTYVLSGGYDRERAELDLQEERGDLVAFGRPFIANPDFVKRLETQAALSEPDPGTFYTPGEAGYIDYPALDAILSEQAK</sequence>
<dbReference type="FunFam" id="3.20.20.70:FF:000059">
    <property type="entry name" value="N-ethylmaleimide reductase, FMN-linked"/>
    <property type="match status" value="1"/>
</dbReference>
<dbReference type="EMBL" id="AMZN01000004">
    <property type="protein sequence ID" value="ELR73581.1"/>
    <property type="molecule type" value="Genomic_DNA"/>
</dbReference>
<evidence type="ECO:0000313" key="5">
    <source>
        <dbReference type="EMBL" id="ELR73581.1"/>
    </source>
</evidence>
<evidence type="ECO:0000259" key="4">
    <source>
        <dbReference type="Pfam" id="PF00724"/>
    </source>
</evidence>
<dbReference type="InterPro" id="IPR013785">
    <property type="entry name" value="Aldolase_TIM"/>
</dbReference>
<dbReference type="GO" id="GO:0010181">
    <property type="term" value="F:FMN binding"/>
    <property type="evidence" value="ECO:0007669"/>
    <property type="project" value="InterPro"/>
</dbReference>
<dbReference type="Gene3D" id="3.20.20.70">
    <property type="entry name" value="Aldolase class I"/>
    <property type="match status" value="1"/>
</dbReference>
<gene>
    <name evidence="5" type="ORF">C900_02666</name>
</gene>
<evidence type="ECO:0000256" key="2">
    <source>
        <dbReference type="ARBA" id="ARBA00005979"/>
    </source>
</evidence>
<comment type="cofactor">
    <cofactor evidence="1">
        <name>FMN</name>
        <dbReference type="ChEBI" id="CHEBI:58210"/>
    </cofactor>
</comment>
<dbReference type="CDD" id="cd02933">
    <property type="entry name" value="OYE_like_FMN"/>
    <property type="match status" value="1"/>
</dbReference>
<proteinExistence type="inferred from homology"/>
<dbReference type="eggNOG" id="COG1902">
    <property type="taxonomic scope" value="Bacteria"/>
</dbReference>